<dbReference type="KEGG" id="pbj:VN24_21885"/>
<dbReference type="PATRIC" id="fig|1126833.4.peg.4807"/>
<dbReference type="STRING" id="1126833.VN24_21885"/>
<evidence type="ECO:0000313" key="2">
    <source>
        <dbReference type="Proteomes" id="UP000032633"/>
    </source>
</evidence>
<dbReference type="OrthoDB" id="2619200at2"/>
<name>A0A0D5NP07_9BACL</name>
<sequence>MIVKHFEKIIVGAALAAAATTLLPIAKSTMRPLLAAGWEAGEGLMNRTRSIVQIAKEEIEDIVAEAQFERMKKQLDQDIASSEQGDR</sequence>
<dbReference type="EMBL" id="CP011058">
    <property type="protein sequence ID" value="AJY76732.1"/>
    <property type="molecule type" value="Genomic_DNA"/>
</dbReference>
<evidence type="ECO:0000313" key="1">
    <source>
        <dbReference type="EMBL" id="AJY76732.1"/>
    </source>
</evidence>
<evidence type="ECO:0008006" key="3">
    <source>
        <dbReference type="Google" id="ProtNLM"/>
    </source>
</evidence>
<organism evidence="1 2">
    <name type="scientific">Paenibacillus beijingensis</name>
    <dbReference type="NCBI Taxonomy" id="1126833"/>
    <lineage>
        <taxon>Bacteria</taxon>
        <taxon>Bacillati</taxon>
        <taxon>Bacillota</taxon>
        <taxon>Bacilli</taxon>
        <taxon>Bacillales</taxon>
        <taxon>Paenibacillaceae</taxon>
        <taxon>Paenibacillus</taxon>
    </lineage>
</organism>
<dbReference type="HOGENOM" id="CLU_182013_0_0_9"/>
<dbReference type="AlphaFoldDB" id="A0A0D5NP07"/>
<reference evidence="2" key="2">
    <citation type="submission" date="2015-03" db="EMBL/GenBank/DDBJ databases">
        <title>Genome sequence of Paenibacillus beijingensis strain DSM 24997T.</title>
        <authorList>
            <person name="Kwak Y."/>
            <person name="Shin J.-H."/>
        </authorList>
    </citation>
    <scope>NUCLEOTIDE SEQUENCE [LARGE SCALE GENOMIC DNA]</scope>
    <source>
        <strain evidence="2">DSM 24997</strain>
    </source>
</reference>
<dbReference type="Proteomes" id="UP000032633">
    <property type="component" value="Chromosome"/>
</dbReference>
<reference evidence="1 2" key="1">
    <citation type="journal article" date="2015" name="J. Biotechnol.">
        <title>Complete genome sequence of Paenibacillus beijingensis 7188(T) (=DSM 24997(T)), a novel rhizobacterium from jujube garden soil.</title>
        <authorList>
            <person name="Kwak Y."/>
            <person name="Shin J.H."/>
        </authorList>
    </citation>
    <scope>NUCLEOTIDE SEQUENCE [LARGE SCALE GENOMIC DNA]</scope>
    <source>
        <strain evidence="1 2">DSM 24997</strain>
    </source>
</reference>
<keyword evidence="2" id="KW-1185">Reference proteome</keyword>
<protein>
    <recommendedName>
        <fullName evidence="3">DUF5132 domain-containing protein</fullName>
    </recommendedName>
</protein>
<proteinExistence type="predicted"/>
<dbReference type="RefSeq" id="WP_045672157.1">
    <property type="nucleotide sequence ID" value="NZ_CP011058.1"/>
</dbReference>
<accession>A0A0D5NP07</accession>
<gene>
    <name evidence="1" type="ORF">VN24_21885</name>
</gene>